<evidence type="ECO:0000259" key="2">
    <source>
        <dbReference type="Pfam" id="PF16370"/>
    </source>
</evidence>
<reference evidence="4 5" key="1">
    <citation type="submission" date="2008-12" db="EMBL/GenBank/DDBJ databases">
        <authorList>
            <person name="Fulton L."/>
            <person name="Clifton S."/>
            <person name="Fulton B."/>
            <person name="Xu J."/>
            <person name="Minx P."/>
            <person name="Pepin K.H."/>
            <person name="Johnson M."/>
            <person name="Bhonagiri V."/>
            <person name="Nash W.E."/>
            <person name="Mardis E.R."/>
            <person name="Wilson R.K."/>
        </authorList>
    </citation>
    <scope>NUCLEOTIDE SEQUENCE [LARGE SCALE GENOMIC DNA]</scope>
    <source>
        <strain evidence="4 5">DSM 18228</strain>
    </source>
</reference>
<dbReference type="SUPFAM" id="SSF56300">
    <property type="entry name" value="Metallo-dependent phosphatases"/>
    <property type="match status" value="1"/>
</dbReference>
<feature type="domain" description="Calcineurin-like phosphoesterase C-terminal" evidence="2">
    <location>
        <begin position="341"/>
        <end position="480"/>
    </location>
</feature>
<protein>
    <recommendedName>
        <fullName evidence="6">Ser/Thr phosphatase family protein</fullName>
    </recommendedName>
</protein>
<dbReference type="Pfam" id="PF00149">
    <property type="entry name" value="Metallophos"/>
    <property type="match status" value="1"/>
</dbReference>
<dbReference type="eggNOG" id="COG1409">
    <property type="taxonomic scope" value="Bacteria"/>
</dbReference>
<name>S0FD30_9BACT</name>
<dbReference type="PANTHER" id="PTHR43143:SF1">
    <property type="entry name" value="SERINE_THREONINE-PROTEIN PHOSPHATASE CPPED1"/>
    <property type="match status" value="1"/>
</dbReference>
<evidence type="ECO:0000313" key="4">
    <source>
        <dbReference type="EMBL" id="EEF78164.1"/>
    </source>
</evidence>
<organism evidence="4 5">
    <name type="scientific">Phocaeicola coprophilus DSM 18228 = JCM 13818</name>
    <dbReference type="NCBI Taxonomy" id="547042"/>
    <lineage>
        <taxon>Bacteria</taxon>
        <taxon>Pseudomonadati</taxon>
        <taxon>Bacteroidota</taxon>
        <taxon>Bacteroidia</taxon>
        <taxon>Bacteroidales</taxon>
        <taxon>Bacteroidaceae</taxon>
        <taxon>Phocaeicola</taxon>
    </lineage>
</organism>
<gene>
    <name evidence="4" type="ORF">BACCOPRO_03689</name>
</gene>
<dbReference type="Proteomes" id="UP000014073">
    <property type="component" value="Unassembled WGS sequence"/>
</dbReference>
<proteinExistence type="predicted"/>
<dbReference type="InterPro" id="IPR032288">
    <property type="entry name" value="Metallophos_C"/>
</dbReference>
<dbReference type="EMBL" id="ACBW01000228">
    <property type="protein sequence ID" value="EEF78164.1"/>
    <property type="molecule type" value="Genomic_DNA"/>
</dbReference>
<dbReference type="Gene3D" id="3.60.21.10">
    <property type="match status" value="1"/>
</dbReference>
<dbReference type="InterPro" id="IPR032285">
    <property type="entry name" value="Metallophos_N"/>
</dbReference>
<dbReference type="InterPro" id="IPR051918">
    <property type="entry name" value="STPP_CPPED1"/>
</dbReference>
<dbReference type="InterPro" id="IPR029052">
    <property type="entry name" value="Metallo-depent_PP-like"/>
</dbReference>
<sequence>MRGEINKDNMKGKWIILGFMLYGACVQAKIVDSQFCFAGKVIDKNGRGVAGVVVNNGISFTTTDAQGTWALHSDTTRSKFVSISTPAGYVLPQNDGLADGFYVPVRVLALAGGKHDFVLEKRTETDDRFHYIAVSDPQVRNERDFKRWCQETVPDMVEVIDSLKQSHEVVGMTLGDLVWDNMPLFDNYKASLKNTGATFFQCIGNHDFDRQYQGLHNMELASPVYGEMVYESHFGPTDYSFNIGKAHIVTMKNINYVGGKSYLTSLTGQQLDWLKKDLSYLPEGSLVILNMHAPSWNRISPDGNIRNAAQLKEVLKNYNVHVFSGHTHFFQNNEVSPVLYEHNIGAACGGWWTGWVNQCGAPNGYMVVDVDGNDLKWHYKGTRRDFSYQFRIYNKGEFKSQSSFVVANVWDWDSACKVVWFQDGKPMGEMEQFVDSDEERASELKNRASAEKTGHLFRAMPADGSKEIRVEFTNRFGEVYTKSIRL</sequence>
<accession>S0FD30</accession>
<dbReference type="Pfam" id="PF16370">
    <property type="entry name" value="MetallophosC"/>
    <property type="match status" value="1"/>
</dbReference>
<evidence type="ECO:0000313" key="5">
    <source>
        <dbReference type="Proteomes" id="UP000014073"/>
    </source>
</evidence>
<dbReference type="Pfam" id="PF16371">
    <property type="entry name" value="MetallophosN"/>
    <property type="match status" value="1"/>
</dbReference>
<evidence type="ECO:0000259" key="3">
    <source>
        <dbReference type="Pfam" id="PF16371"/>
    </source>
</evidence>
<dbReference type="STRING" id="547042.BACCOPRO_03689"/>
<dbReference type="AlphaFoldDB" id="S0FD30"/>
<dbReference type="InterPro" id="IPR004843">
    <property type="entry name" value="Calcineurin-like_PHP"/>
</dbReference>
<keyword evidence="5" id="KW-1185">Reference proteome</keyword>
<feature type="domain" description="Calcineurin-like phosphoesterase N-terminal" evidence="3">
    <location>
        <begin position="41"/>
        <end position="107"/>
    </location>
</feature>
<dbReference type="GO" id="GO:0016787">
    <property type="term" value="F:hydrolase activity"/>
    <property type="evidence" value="ECO:0007669"/>
    <property type="project" value="InterPro"/>
</dbReference>
<dbReference type="RefSeq" id="WP_008145300.1">
    <property type="nucleotide sequence ID" value="NZ_EQ973651.1"/>
</dbReference>
<evidence type="ECO:0000259" key="1">
    <source>
        <dbReference type="Pfam" id="PF00149"/>
    </source>
</evidence>
<dbReference type="PANTHER" id="PTHR43143">
    <property type="entry name" value="METALLOPHOSPHOESTERASE, CALCINEURIN SUPERFAMILY"/>
    <property type="match status" value="1"/>
</dbReference>
<feature type="domain" description="Calcineurin-like phosphoesterase" evidence="1">
    <location>
        <begin position="132"/>
        <end position="328"/>
    </location>
</feature>
<comment type="caution">
    <text evidence="4">The sequence shown here is derived from an EMBL/GenBank/DDBJ whole genome shotgun (WGS) entry which is preliminary data.</text>
</comment>
<evidence type="ECO:0008006" key="6">
    <source>
        <dbReference type="Google" id="ProtNLM"/>
    </source>
</evidence>
<dbReference type="HOGENOM" id="CLU_016483_0_1_10"/>